<dbReference type="Gene3D" id="3.40.50.10490">
    <property type="entry name" value="Glucose-6-phosphate isomerase like protein, domain 1"/>
    <property type="match status" value="2"/>
</dbReference>
<evidence type="ECO:0000313" key="1">
    <source>
        <dbReference type="EMBL" id="NYD44207.1"/>
    </source>
</evidence>
<comment type="caution">
    <text evidence="1">The sequence shown here is derived from an EMBL/GenBank/DDBJ whole genome shotgun (WGS) entry which is preliminary data.</text>
</comment>
<dbReference type="SUPFAM" id="SSF53697">
    <property type="entry name" value="SIS domain"/>
    <property type="match status" value="1"/>
</dbReference>
<keyword evidence="1" id="KW-0413">Isomerase</keyword>
<dbReference type="GO" id="GO:0004347">
    <property type="term" value="F:glucose-6-phosphate isomerase activity"/>
    <property type="evidence" value="ECO:0007669"/>
    <property type="project" value="UniProtKB-EC"/>
</dbReference>
<dbReference type="RefSeq" id="WP_179841823.1">
    <property type="nucleotide sequence ID" value="NZ_JACCBA010000001.1"/>
</dbReference>
<name>A0A7Y9EAX0_9ACTN</name>
<protein>
    <submittedName>
        <fullName evidence="1">Glucose-6-phosphate isomerase</fullName>
        <ecNumber evidence="1">5.3.1.9</ecNumber>
    </submittedName>
</protein>
<gene>
    <name evidence="1" type="ORF">BJY14_000190</name>
</gene>
<reference evidence="1 2" key="1">
    <citation type="submission" date="2020-07" db="EMBL/GenBank/DDBJ databases">
        <title>Sequencing the genomes of 1000 actinobacteria strains.</title>
        <authorList>
            <person name="Klenk H.-P."/>
        </authorList>
    </citation>
    <scope>NUCLEOTIDE SEQUENCE [LARGE SCALE GENOMIC DNA]</scope>
    <source>
        <strain evidence="1 2">DSM 40398</strain>
    </source>
</reference>
<dbReference type="InterPro" id="IPR046348">
    <property type="entry name" value="SIS_dom_sf"/>
</dbReference>
<dbReference type="AlphaFoldDB" id="A0A7Y9EAX0"/>
<sequence length="536" mass="55333">MSFTAVVSGETAITARGPLKEAAERVMGRLWIDQVPVRLASEDASLWPSAATAVVEGRPLCWPGQPGPGRAVLDRAERLRARAREDGLTDVVLLGAGAPARAAELIVRAGAAADGGRGSLTVLDGPDPGAPLRIRQDPERLNRTAFVVTGDDPATEALREVFAEALREEGLSPDGIARRFVTVAEPGAAAAKHAAETGLPLVEAPAPTAFGALSPYALVPAALAGADIATLLEEATAVLPSLTRPENNPGLVLGAILGGAARAGRRTAVLGGYPAALPGVAGWAARLLREAARGRLAPVVQDGGMPLQPDDDLFLLTFDGRPHQDDATIAGPLAAQLVVWEYAAAVASYLLEADPLAAAERPGPMTLDDGTGEPLFADGDPGRAVEAHTTVPALAGASGLAALLDALAGRVGPGEHLALVAYLDPDEARGQGAQVRRLAALLAARCGRPVRVDWGARPPASGNDHPDGCVYLLVTGNVVRDVPVPGRHHRLGMLQLARALGDARDARAAGRPVVRLHLQNRWAGLTRLLDAARGDI</sequence>
<keyword evidence="2" id="KW-1185">Reference proteome</keyword>
<accession>A0A7Y9EAX0</accession>
<dbReference type="EC" id="5.3.1.9" evidence="1"/>
<dbReference type="EMBL" id="JACCBA010000001">
    <property type="protein sequence ID" value="NYD44207.1"/>
    <property type="molecule type" value="Genomic_DNA"/>
</dbReference>
<dbReference type="Proteomes" id="UP000529783">
    <property type="component" value="Unassembled WGS sequence"/>
</dbReference>
<evidence type="ECO:0000313" key="2">
    <source>
        <dbReference type="Proteomes" id="UP000529783"/>
    </source>
</evidence>
<proteinExistence type="predicted"/>
<organism evidence="1 2">
    <name type="scientific">Actinomadura luteofluorescens</name>
    <dbReference type="NCBI Taxonomy" id="46163"/>
    <lineage>
        <taxon>Bacteria</taxon>
        <taxon>Bacillati</taxon>
        <taxon>Actinomycetota</taxon>
        <taxon>Actinomycetes</taxon>
        <taxon>Streptosporangiales</taxon>
        <taxon>Thermomonosporaceae</taxon>
        <taxon>Actinomadura</taxon>
    </lineage>
</organism>
<dbReference type="GO" id="GO:1901135">
    <property type="term" value="P:carbohydrate derivative metabolic process"/>
    <property type="evidence" value="ECO:0007669"/>
    <property type="project" value="InterPro"/>
</dbReference>
<dbReference type="GO" id="GO:0097367">
    <property type="term" value="F:carbohydrate derivative binding"/>
    <property type="evidence" value="ECO:0007669"/>
    <property type="project" value="InterPro"/>
</dbReference>